<dbReference type="PROSITE" id="PS50112">
    <property type="entry name" value="PAS"/>
    <property type="match status" value="2"/>
</dbReference>
<name>A0ABV6Z166_UNCC1</name>
<feature type="domain" description="PAS" evidence="1">
    <location>
        <begin position="14"/>
        <end position="57"/>
    </location>
</feature>
<keyword evidence="4" id="KW-1185">Reference proteome</keyword>
<evidence type="ECO:0000313" key="3">
    <source>
        <dbReference type="EMBL" id="MFC1852201.1"/>
    </source>
</evidence>
<dbReference type="Pfam" id="PF13426">
    <property type="entry name" value="PAS_9"/>
    <property type="match status" value="2"/>
</dbReference>
<dbReference type="CDD" id="cd00130">
    <property type="entry name" value="PAS"/>
    <property type="match status" value="1"/>
</dbReference>
<sequence>MIESFPIQSEQHSNNDTYKVLLDSLNEAIFIADPGSRQLLDCNRKAEQLTGFRKEQIDKLHGAQNFAWPTSAYQDCDADNLLVVETDIVARDGRQIPVEVNPSLVNFQGKELLITFVRDISERKQAEEKIRNSEEKFRTIFENVHDALIYLDHQGKIIDVNEKAINLYGGSRHELLDRHFTKIGIFSPQDEPELVRKFTHAFQEEKLSLDLSINNKKGQTIHLECSMTRIKNEKLVVTARDVTARKKVAQKLESSLDEKEILLKEIHHRVKNNMQIISSLLNLQARRVQNEEIQGMFIESQHRIQSMSLIHEQLYQSKDFSSIDLGKYIRNLVKSLYSSYGINSNRIKPVIAVRDVTLDIDTAIPCGLIINELVSNTLKYAFPEHKTGEIRIMMQTRNHEEHELVVQDDGIGLPADMDISNSPTMGLYIVHLLSTRQLKGQVAMDRAKGTQFTITFSKQNHYQ</sequence>
<dbReference type="PANTHER" id="PTHR43065">
    <property type="entry name" value="SENSOR HISTIDINE KINASE"/>
    <property type="match status" value="1"/>
</dbReference>
<evidence type="ECO:0000313" key="4">
    <source>
        <dbReference type="Proteomes" id="UP001594351"/>
    </source>
</evidence>
<dbReference type="Pfam" id="PF07568">
    <property type="entry name" value="HisKA_2"/>
    <property type="match status" value="1"/>
</dbReference>
<comment type="caution">
    <text evidence="3">The sequence shown here is derived from an EMBL/GenBank/DDBJ whole genome shotgun (WGS) entry which is preliminary data.</text>
</comment>
<dbReference type="SUPFAM" id="SSF55874">
    <property type="entry name" value="ATPase domain of HSP90 chaperone/DNA topoisomerase II/histidine kinase"/>
    <property type="match status" value="1"/>
</dbReference>
<dbReference type="NCBIfam" id="TIGR00229">
    <property type="entry name" value="sensory_box"/>
    <property type="match status" value="2"/>
</dbReference>
<organism evidence="3 4">
    <name type="scientific">candidate division CSSED10-310 bacterium</name>
    <dbReference type="NCBI Taxonomy" id="2855610"/>
    <lineage>
        <taxon>Bacteria</taxon>
        <taxon>Bacteria division CSSED10-310</taxon>
    </lineage>
</organism>
<reference evidence="3 4" key="1">
    <citation type="submission" date="2024-09" db="EMBL/GenBank/DDBJ databases">
        <title>Laminarin stimulates single cell rates of sulfate reduction while oxygen inhibits transcriptomic activity in coastal marine sediment.</title>
        <authorList>
            <person name="Lindsay M."/>
            <person name="Orcutt B."/>
            <person name="Emerson D."/>
            <person name="Stepanauskas R."/>
            <person name="D'Angelo T."/>
        </authorList>
    </citation>
    <scope>NUCLEOTIDE SEQUENCE [LARGE SCALE GENOMIC DNA]</scope>
    <source>
        <strain evidence="3">SAG AM-311-K15</strain>
    </source>
</reference>
<dbReference type="InterPro" id="IPR036890">
    <property type="entry name" value="HATPase_C_sf"/>
</dbReference>
<dbReference type="PANTHER" id="PTHR43065:SF23">
    <property type="entry name" value="SENSOR HISTIDINE KINASE PDTAS"/>
    <property type="match status" value="1"/>
</dbReference>
<dbReference type="InterPro" id="IPR011495">
    <property type="entry name" value="Sig_transdc_His_kin_sub2_dim/P"/>
</dbReference>
<feature type="domain" description="PAS" evidence="1">
    <location>
        <begin position="133"/>
        <end position="205"/>
    </location>
</feature>
<evidence type="ECO:0000259" key="2">
    <source>
        <dbReference type="PROSITE" id="PS50113"/>
    </source>
</evidence>
<dbReference type="SUPFAM" id="SSF55785">
    <property type="entry name" value="PYP-like sensor domain (PAS domain)"/>
    <property type="match status" value="2"/>
</dbReference>
<dbReference type="Gene3D" id="3.30.450.20">
    <property type="entry name" value="PAS domain"/>
    <property type="match status" value="2"/>
</dbReference>
<dbReference type="EMBL" id="JBHPBY010000281">
    <property type="protein sequence ID" value="MFC1852201.1"/>
    <property type="molecule type" value="Genomic_DNA"/>
</dbReference>
<dbReference type="Gene3D" id="3.30.565.10">
    <property type="entry name" value="Histidine kinase-like ATPase, C-terminal domain"/>
    <property type="match status" value="1"/>
</dbReference>
<protein>
    <submittedName>
        <fullName evidence="3">PAS domain S-box protein</fullName>
    </submittedName>
</protein>
<dbReference type="PROSITE" id="PS50113">
    <property type="entry name" value="PAC"/>
    <property type="match status" value="1"/>
</dbReference>
<evidence type="ECO:0000259" key="1">
    <source>
        <dbReference type="PROSITE" id="PS50112"/>
    </source>
</evidence>
<dbReference type="SMART" id="SM00091">
    <property type="entry name" value="PAS"/>
    <property type="match status" value="2"/>
</dbReference>
<dbReference type="InterPro" id="IPR000014">
    <property type="entry name" value="PAS"/>
</dbReference>
<dbReference type="SMART" id="SM00387">
    <property type="entry name" value="HATPase_c"/>
    <property type="match status" value="1"/>
</dbReference>
<dbReference type="InterPro" id="IPR003594">
    <property type="entry name" value="HATPase_dom"/>
</dbReference>
<accession>A0ABV6Z166</accession>
<gene>
    <name evidence="3" type="ORF">ACFL27_18555</name>
</gene>
<dbReference type="Pfam" id="PF02518">
    <property type="entry name" value="HATPase_c"/>
    <property type="match status" value="1"/>
</dbReference>
<dbReference type="InterPro" id="IPR000700">
    <property type="entry name" value="PAS-assoc_C"/>
</dbReference>
<proteinExistence type="predicted"/>
<dbReference type="Proteomes" id="UP001594351">
    <property type="component" value="Unassembled WGS sequence"/>
</dbReference>
<dbReference type="InterPro" id="IPR035965">
    <property type="entry name" value="PAS-like_dom_sf"/>
</dbReference>
<feature type="domain" description="PAC" evidence="2">
    <location>
        <begin position="82"/>
        <end position="132"/>
    </location>
</feature>